<evidence type="ECO:0000313" key="2">
    <source>
        <dbReference type="Proteomes" id="UP000324354"/>
    </source>
</evidence>
<dbReference type="OrthoDB" id="85880at2157"/>
<dbReference type="Proteomes" id="UP000324354">
    <property type="component" value="Chromosome"/>
</dbReference>
<organism evidence="1 2">
    <name type="scientific">Pyrococcus furiosus (strain ATCC 43587 / DSM 3638 / JCM 8422 / Vc1)</name>
    <dbReference type="NCBI Taxonomy" id="186497"/>
    <lineage>
        <taxon>Archaea</taxon>
        <taxon>Methanobacteriati</taxon>
        <taxon>Methanobacteriota</taxon>
        <taxon>Thermococci</taxon>
        <taxon>Thermococcales</taxon>
        <taxon>Thermococcaceae</taxon>
        <taxon>Pyrococcus</taxon>
    </lineage>
</organism>
<name>A0A5C0XTF3_PYRFU</name>
<proteinExistence type="predicted"/>
<gene>
    <name evidence="1" type="ORF">PFDSM3638_10050</name>
</gene>
<dbReference type="GeneID" id="13301186"/>
<evidence type="ECO:0000313" key="1">
    <source>
        <dbReference type="EMBL" id="QEK79588.1"/>
    </source>
</evidence>
<dbReference type="GeneID" id="41713818"/>
<dbReference type="AlphaFoldDB" id="A0A5C0XTF3"/>
<protein>
    <submittedName>
        <fullName evidence="1">Uncharacterized protein</fullName>
    </submittedName>
</protein>
<accession>A0A5C0XTF3</accession>
<reference evidence="1 2" key="1">
    <citation type="submission" date="2017-08" db="EMBL/GenBank/DDBJ databases">
        <title>Resequencing and Reannotation of the genome of Pyrococcus furiosus type strain DSM3638.</title>
        <authorList>
            <person name="Reichelt R.M."/>
            <person name="Bunk B."/>
        </authorList>
    </citation>
    <scope>NUCLEOTIDE SEQUENCE [LARGE SCALE GENOMIC DNA]</scope>
    <source>
        <strain evidence="1 2">DSM 3638</strain>
    </source>
</reference>
<sequence>MDGLTAQEFLTLVKLERGMYLSKEEKDDVERIKEKNKRVLELIKDHHKDFDVYLTGHIDFDNLLTMYEIYKELKKRGVNVYYPGLFWANWREKGEIEYKIKNNAKILLVITQTISFGTSVDVGFFIHRKINEEEAKIVFCYTGPSYEFESLKTHPASIYIDYFTRDIEDAIEKTLEFLSL</sequence>
<dbReference type="EMBL" id="CP023154">
    <property type="protein sequence ID" value="QEK79588.1"/>
    <property type="molecule type" value="Genomic_DNA"/>
</dbReference>
<dbReference type="RefSeq" id="WP_011013139.1">
    <property type="nucleotide sequence ID" value="NC_003413.1"/>
</dbReference>